<dbReference type="InterPro" id="IPR015422">
    <property type="entry name" value="PyrdxlP-dep_Trfase_small"/>
</dbReference>
<evidence type="ECO:0000256" key="7">
    <source>
        <dbReference type="RuleBase" id="RU000382"/>
    </source>
</evidence>
<sequence length="463" mass="50426">MSDDLQQRLLEEQQDARALTRAFEYAKAFVEYASTRRPYPYETAIGKARGATSHLPQRGQDADSVIDELQEKFSNACVNSIGGRYFGFVTGGVLPVARAARLLSDTWDQNAPLFRTSPAASAVEDICEDWLRTLFGLPPETVAGFVSGSSLAIYCGLAAARWRLLQRQGWDINAKGLAGAPSLRVIAGEQAHATVVKAVTLLGLGTDNIEWVETGRDGRIATDKVPPLDERTMLLLQAGNVNGGAFDDFKILCAKANDAGAWVHVDGAFGLWAAAAKQYAHLTEGMNNAMSWSCDAHKTLNTPYDCGVVFCRDREALNTALHATGSYLEHGADRDGMFFTPELSRRARAFDVWAALSYLGRDGVDNLVSLLCERASQFAQEITEAGFELAAEPSFNQLMFACKSDEETNSVLRAVQEGGECWAAGAEWFGRRVIRISVCSWATTPEDIKRSVDAFKAARAELG</sequence>
<dbReference type="AlphaFoldDB" id="A0AAE9ZAB4"/>
<accession>A0AAE9ZAB4</accession>
<name>A0AAE9ZAB4_9PROT</name>
<evidence type="ECO:0000313" key="9">
    <source>
        <dbReference type="Proteomes" id="UP001214043"/>
    </source>
</evidence>
<keyword evidence="9" id="KW-1185">Reference proteome</keyword>
<evidence type="ECO:0000256" key="6">
    <source>
        <dbReference type="PIRSR" id="PIRSR602129-50"/>
    </source>
</evidence>
<evidence type="ECO:0000256" key="2">
    <source>
        <dbReference type="ARBA" id="ARBA00009533"/>
    </source>
</evidence>
<dbReference type="InterPro" id="IPR010977">
    <property type="entry name" value="Aromatic_deC"/>
</dbReference>
<dbReference type="KEGG" id="hfl:PUV54_11420"/>
<comment type="cofactor">
    <cofactor evidence="1 6 7">
        <name>pyridoxal 5'-phosphate</name>
        <dbReference type="ChEBI" id="CHEBI:597326"/>
    </cofactor>
</comment>
<dbReference type="RefSeq" id="WP_274492366.1">
    <property type="nucleotide sequence ID" value="NZ_CP118166.1"/>
</dbReference>
<protein>
    <submittedName>
        <fullName evidence="8">Pyridoxal-dependent decarboxylase</fullName>
    </submittedName>
</protein>
<dbReference type="Pfam" id="PF00282">
    <property type="entry name" value="Pyridoxal_deC"/>
    <property type="match status" value="1"/>
</dbReference>
<evidence type="ECO:0000256" key="4">
    <source>
        <dbReference type="ARBA" id="ARBA00022898"/>
    </source>
</evidence>
<evidence type="ECO:0000313" key="8">
    <source>
        <dbReference type="EMBL" id="WDI30564.1"/>
    </source>
</evidence>
<keyword evidence="5 7" id="KW-0456">Lyase</keyword>
<feature type="modified residue" description="N6-(pyridoxal phosphate)lysine" evidence="6">
    <location>
        <position position="298"/>
    </location>
</feature>
<dbReference type="PANTHER" id="PTHR11999:SF70">
    <property type="entry name" value="MIP05841P"/>
    <property type="match status" value="1"/>
</dbReference>
<evidence type="ECO:0000256" key="3">
    <source>
        <dbReference type="ARBA" id="ARBA00022793"/>
    </source>
</evidence>
<dbReference type="SUPFAM" id="SSF53383">
    <property type="entry name" value="PLP-dependent transferases"/>
    <property type="match status" value="1"/>
</dbReference>
<dbReference type="Gene3D" id="3.90.1150.10">
    <property type="entry name" value="Aspartate Aminotransferase, domain 1"/>
    <property type="match status" value="1"/>
</dbReference>
<dbReference type="InterPro" id="IPR015421">
    <property type="entry name" value="PyrdxlP-dep_Trfase_major"/>
</dbReference>
<keyword evidence="3" id="KW-0210">Decarboxylase</keyword>
<comment type="similarity">
    <text evidence="2 7">Belongs to the group II decarboxylase family.</text>
</comment>
<dbReference type="EMBL" id="CP118166">
    <property type="protein sequence ID" value="WDI30564.1"/>
    <property type="molecule type" value="Genomic_DNA"/>
</dbReference>
<proteinExistence type="inferred from homology"/>
<organism evidence="8 9">
    <name type="scientific">Hyphococcus flavus</name>
    <dbReference type="NCBI Taxonomy" id="1866326"/>
    <lineage>
        <taxon>Bacteria</taxon>
        <taxon>Pseudomonadati</taxon>
        <taxon>Pseudomonadota</taxon>
        <taxon>Alphaproteobacteria</taxon>
        <taxon>Parvularculales</taxon>
        <taxon>Parvularculaceae</taxon>
        <taxon>Hyphococcus</taxon>
    </lineage>
</organism>
<dbReference type="GO" id="GO:0016831">
    <property type="term" value="F:carboxy-lyase activity"/>
    <property type="evidence" value="ECO:0007669"/>
    <property type="project" value="UniProtKB-KW"/>
</dbReference>
<dbReference type="InterPro" id="IPR015424">
    <property type="entry name" value="PyrdxlP-dep_Trfase"/>
</dbReference>
<dbReference type="InterPro" id="IPR002129">
    <property type="entry name" value="PyrdxlP-dep_de-COase"/>
</dbReference>
<dbReference type="PANTHER" id="PTHR11999">
    <property type="entry name" value="GROUP II PYRIDOXAL-5-PHOSPHATE DECARBOXYLASE"/>
    <property type="match status" value="1"/>
</dbReference>
<evidence type="ECO:0000256" key="5">
    <source>
        <dbReference type="ARBA" id="ARBA00023239"/>
    </source>
</evidence>
<dbReference type="GO" id="GO:0030170">
    <property type="term" value="F:pyridoxal phosphate binding"/>
    <property type="evidence" value="ECO:0007669"/>
    <property type="project" value="InterPro"/>
</dbReference>
<keyword evidence="4 6" id="KW-0663">Pyridoxal phosphate</keyword>
<gene>
    <name evidence="8" type="ORF">PUV54_11420</name>
</gene>
<evidence type="ECO:0000256" key="1">
    <source>
        <dbReference type="ARBA" id="ARBA00001933"/>
    </source>
</evidence>
<dbReference type="GO" id="GO:0019752">
    <property type="term" value="P:carboxylic acid metabolic process"/>
    <property type="evidence" value="ECO:0007669"/>
    <property type="project" value="InterPro"/>
</dbReference>
<reference evidence="8" key="1">
    <citation type="submission" date="2023-02" db="EMBL/GenBank/DDBJ databases">
        <title>Genome sequence of Hyphococcus flavus.</title>
        <authorList>
            <person name="Rong J.-C."/>
            <person name="Zhao Q."/>
            <person name="Yi M."/>
            <person name="Wu J.-Y."/>
        </authorList>
    </citation>
    <scope>NUCLEOTIDE SEQUENCE</scope>
    <source>
        <strain evidence="8">MCCC 1K03223</strain>
    </source>
</reference>
<dbReference type="Gene3D" id="3.40.640.10">
    <property type="entry name" value="Type I PLP-dependent aspartate aminotransferase-like (Major domain)"/>
    <property type="match status" value="1"/>
</dbReference>
<dbReference type="Proteomes" id="UP001214043">
    <property type="component" value="Chromosome"/>
</dbReference>